<proteinExistence type="predicted"/>
<comment type="caution">
    <text evidence="1">The sequence shown here is derived from an EMBL/GenBank/DDBJ whole genome shotgun (WGS) entry which is preliminary data.</text>
</comment>
<accession>A0A821YFB9</accession>
<keyword evidence="2" id="KW-1185">Reference proteome</keyword>
<organism evidence="1 2">
    <name type="scientific">Rotaria socialis</name>
    <dbReference type="NCBI Taxonomy" id="392032"/>
    <lineage>
        <taxon>Eukaryota</taxon>
        <taxon>Metazoa</taxon>
        <taxon>Spiralia</taxon>
        <taxon>Gnathifera</taxon>
        <taxon>Rotifera</taxon>
        <taxon>Eurotatoria</taxon>
        <taxon>Bdelloidea</taxon>
        <taxon>Philodinida</taxon>
        <taxon>Philodinidae</taxon>
        <taxon>Rotaria</taxon>
    </lineage>
</organism>
<dbReference type="Proteomes" id="UP000663873">
    <property type="component" value="Unassembled WGS sequence"/>
</dbReference>
<sequence>TELLERGVAKERAAMFKNLENGASSAARGSTAGDVKLRVDF</sequence>
<gene>
    <name evidence="1" type="ORF">UJA718_LOCUS48356</name>
</gene>
<protein>
    <submittedName>
        <fullName evidence="1">Uncharacterized protein</fullName>
    </submittedName>
</protein>
<evidence type="ECO:0000313" key="2">
    <source>
        <dbReference type="Proteomes" id="UP000663873"/>
    </source>
</evidence>
<dbReference type="AlphaFoldDB" id="A0A821YFB9"/>
<name>A0A821YFB9_9BILA</name>
<feature type="non-terminal residue" evidence="1">
    <location>
        <position position="1"/>
    </location>
</feature>
<dbReference type="EMBL" id="CAJOBP010096284">
    <property type="protein sequence ID" value="CAF4963170.1"/>
    <property type="molecule type" value="Genomic_DNA"/>
</dbReference>
<evidence type="ECO:0000313" key="1">
    <source>
        <dbReference type="EMBL" id="CAF4963170.1"/>
    </source>
</evidence>
<reference evidence="1" key="1">
    <citation type="submission" date="2021-02" db="EMBL/GenBank/DDBJ databases">
        <authorList>
            <person name="Nowell W R."/>
        </authorList>
    </citation>
    <scope>NUCLEOTIDE SEQUENCE</scope>
</reference>